<dbReference type="InterPro" id="IPR016152">
    <property type="entry name" value="PTrfase/Anion_transptr"/>
</dbReference>
<protein>
    <submittedName>
        <fullName evidence="2">Phosphotransferase IIA-like nitrogen-regulatory protein PtsN</fullName>
    </submittedName>
</protein>
<dbReference type="AlphaFoldDB" id="A0A2V3TWX6"/>
<evidence type="ECO:0000313" key="3">
    <source>
        <dbReference type="Proteomes" id="UP000248021"/>
    </source>
</evidence>
<sequence length="177" mass="18980">MPTRHELSTRSVTTAAKEQVKHTMGQPMKIAQFLKPEDVISDLAAANKPQLLTVLSRIAAGRLKLDADAISSALMQREALGSTGIGDGTALPHATITGMTAPFALFARLQRPVDFESVDDVPVTLVCLLLMPPERNAEHLSALAAIARRLSSKDCRTQLRNAKSADALYAILAQEAP</sequence>
<gene>
    <name evidence="2" type="ORF">C7450_112186</name>
</gene>
<comment type="caution">
    <text evidence="2">The sequence shown here is derived from an EMBL/GenBank/DDBJ whole genome shotgun (WGS) entry which is preliminary data.</text>
</comment>
<organism evidence="2 3">
    <name type="scientific">Chelatococcus asaccharovorans</name>
    <dbReference type="NCBI Taxonomy" id="28210"/>
    <lineage>
        <taxon>Bacteria</taxon>
        <taxon>Pseudomonadati</taxon>
        <taxon>Pseudomonadota</taxon>
        <taxon>Alphaproteobacteria</taxon>
        <taxon>Hyphomicrobiales</taxon>
        <taxon>Chelatococcaceae</taxon>
        <taxon>Chelatococcus</taxon>
    </lineage>
</organism>
<reference evidence="2 3" key="1">
    <citation type="submission" date="2018-05" db="EMBL/GenBank/DDBJ databases">
        <title>Genomic Encyclopedia of Type Strains, Phase IV (KMG-IV): sequencing the most valuable type-strain genomes for metagenomic binning, comparative biology and taxonomic classification.</title>
        <authorList>
            <person name="Goeker M."/>
        </authorList>
    </citation>
    <scope>NUCLEOTIDE SEQUENCE [LARGE SCALE GENOMIC DNA]</scope>
    <source>
        <strain evidence="2 3">DSM 6462</strain>
    </source>
</reference>
<dbReference type="InterPro" id="IPR002178">
    <property type="entry name" value="PTS_EIIA_type-2_dom"/>
</dbReference>
<dbReference type="PANTHER" id="PTHR47738">
    <property type="entry name" value="PTS SYSTEM FRUCTOSE-LIKE EIIA COMPONENT-RELATED"/>
    <property type="match status" value="1"/>
</dbReference>
<dbReference type="Gene3D" id="3.40.930.10">
    <property type="entry name" value="Mannitol-specific EII, Chain A"/>
    <property type="match status" value="1"/>
</dbReference>
<dbReference type="GO" id="GO:0030295">
    <property type="term" value="F:protein kinase activator activity"/>
    <property type="evidence" value="ECO:0007669"/>
    <property type="project" value="TreeGrafter"/>
</dbReference>
<dbReference type="RefSeq" id="WP_210206539.1">
    <property type="nucleotide sequence ID" value="NZ_JAHBRY010000002.1"/>
</dbReference>
<dbReference type="GO" id="GO:0016740">
    <property type="term" value="F:transferase activity"/>
    <property type="evidence" value="ECO:0007669"/>
    <property type="project" value="UniProtKB-KW"/>
</dbReference>
<dbReference type="PANTHER" id="PTHR47738:SF1">
    <property type="entry name" value="NITROGEN REGULATORY PROTEIN"/>
    <property type="match status" value="1"/>
</dbReference>
<dbReference type="CDD" id="cd00211">
    <property type="entry name" value="PTS_IIA_fru"/>
    <property type="match status" value="1"/>
</dbReference>
<feature type="domain" description="PTS EIIA type-2" evidence="1">
    <location>
        <begin position="32"/>
        <end position="175"/>
    </location>
</feature>
<dbReference type="Proteomes" id="UP000248021">
    <property type="component" value="Unassembled WGS sequence"/>
</dbReference>
<proteinExistence type="predicted"/>
<evidence type="ECO:0000313" key="2">
    <source>
        <dbReference type="EMBL" id="PXW54157.1"/>
    </source>
</evidence>
<keyword evidence="2" id="KW-0808">Transferase</keyword>
<dbReference type="EMBL" id="QJJK01000012">
    <property type="protein sequence ID" value="PXW54157.1"/>
    <property type="molecule type" value="Genomic_DNA"/>
</dbReference>
<name>A0A2V3TWX6_9HYPH</name>
<dbReference type="SUPFAM" id="SSF55804">
    <property type="entry name" value="Phoshotransferase/anion transport protein"/>
    <property type="match status" value="1"/>
</dbReference>
<keyword evidence="3" id="KW-1185">Reference proteome</keyword>
<dbReference type="Pfam" id="PF00359">
    <property type="entry name" value="PTS_EIIA_2"/>
    <property type="match status" value="1"/>
</dbReference>
<accession>A0A2V3TWX6</accession>
<evidence type="ECO:0000259" key="1">
    <source>
        <dbReference type="PROSITE" id="PS51094"/>
    </source>
</evidence>
<dbReference type="InterPro" id="IPR051541">
    <property type="entry name" value="PTS_SugarTrans_NitroReg"/>
</dbReference>
<dbReference type="PROSITE" id="PS51094">
    <property type="entry name" value="PTS_EIIA_TYPE_2"/>
    <property type="match status" value="1"/>
</dbReference>